<evidence type="ECO:0000256" key="11">
    <source>
        <dbReference type="ARBA" id="ARBA00023295"/>
    </source>
</evidence>
<name>A0ABQ0F1R5_APOSI</name>
<dbReference type="Gene3D" id="1.10.8.50">
    <property type="match status" value="1"/>
</dbReference>
<keyword evidence="10" id="KW-0511">Multifunctional enzyme</keyword>
<dbReference type="InterPro" id="IPR010979">
    <property type="entry name" value="Ribosomal_uS13-like_H2TH"/>
</dbReference>
<dbReference type="CDD" id="cd08969">
    <property type="entry name" value="MeNeil3_N"/>
    <property type="match status" value="1"/>
</dbReference>
<accession>A0ABQ0F1R5</accession>
<dbReference type="Gene3D" id="2.30.30.380">
    <property type="entry name" value="Zn-finger domain of Sec23/24"/>
    <property type="match status" value="1"/>
</dbReference>
<evidence type="ECO:0000256" key="7">
    <source>
        <dbReference type="ARBA" id="ARBA00023125"/>
    </source>
</evidence>
<evidence type="ECO:0000256" key="5">
    <source>
        <dbReference type="ARBA" id="ARBA00022801"/>
    </source>
</evidence>
<keyword evidence="2" id="KW-0479">Metal-binding</keyword>
<evidence type="ECO:0000256" key="8">
    <source>
        <dbReference type="ARBA" id="ARBA00023204"/>
    </source>
</evidence>
<dbReference type="PANTHER" id="PTHR22993:SF10">
    <property type="entry name" value="ENDONUCLEASE 8-LIKE 3"/>
    <property type="match status" value="1"/>
</dbReference>
<dbReference type="Pfam" id="PF06839">
    <property type="entry name" value="Zn_ribbon_GRF"/>
    <property type="match status" value="2"/>
</dbReference>
<proteinExistence type="inferred from homology"/>
<feature type="compositionally biased region" description="Polar residues" evidence="13">
    <location>
        <begin position="620"/>
        <end position="631"/>
    </location>
</feature>
<evidence type="ECO:0000256" key="9">
    <source>
        <dbReference type="ARBA" id="ARBA00023239"/>
    </source>
</evidence>
<dbReference type="PROSITE" id="PS01358">
    <property type="entry name" value="ZF_RANBP2_1"/>
    <property type="match status" value="1"/>
</dbReference>
<evidence type="ECO:0000256" key="2">
    <source>
        <dbReference type="ARBA" id="ARBA00022723"/>
    </source>
</evidence>
<evidence type="ECO:0000313" key="17">
    <source>
        <dbReference type="EMBL" id="GAB1293160.1"/>
    </source>
</evidence>
<sequence>MVEGPGCTLNGEKIRARVLPGQALTGVRGTALQSLVGPAMSPAASPSEVATSADPMNAKDSAWKFLRLFNGYAYSGVETLGKELFMYFGPRALRASTDASRIRGIRIPLTSAIHFGMKGSILINPRECGNRGRVSPAFEVQLTNDLICFFDSSVELRNSVESQQRVRMMEELDVCSPKFSFTRAEGEVKKHSDRMLCDVLLDQRVLPGVGNIIKNEALFDSGLHPAVKVCQLSDEQAHHLVKRTRDFSILFYRCCKAGSAISKHYKVYKRPNCGQCCCRITVCRLGENSRMTYFCPHCQKENPQHVQIWGWEVGTYLAKQGGGDTMRAVLNDEGAVEMETELSRKDKTISLSLVWMTSGIIIGRQQLIYLETAFKASRQENARNRLQANENLVLFRRQFLPWASHARTFEVLDLKVFGRLKETLSKLPTRNAEISWSPRGKDCFMDSVARKSEEQWSCVVCTLINRPSAKACDACLTTRPLDSVLKNGENSMAFTNLVKYPFNNFANTHTEVKINRKTVFGNTTLVLTDLSNKSSALARKKSPDQKMDGEPQIFLPPDICFSDPQHPAKEEINSITPPFNRVNVLPTVCAQSELFSAAHKKLKTAHSSATELKSYNSGLSNSELQTNTTRGPCSESARSPRCKTHGRHCVLRVVRKDGDNKGRQFYACSLPRGAQCGFFEWADLSFPFCRHGKRSIMKTVLKIGPNNGKNFFVCPLEKEKQCNFFQWAESGPGMEIIPGC</sequence>
<dbReference type="Gene3D" id="3.20.190.10">
    <property type="entry name" value="MutM-like, N-terminal"/>
    <property type="match status" value="2"/>
</dbReference>
<dbReference type="SUPFAM" id="SSF90209">
    <property type="entry name" value="Ran binding protein zinc finger-like"/>
    <property type="match status" value="1"/>
</dbReference>
<evidence type="ECO:0000259" key="15">
    <source>
        <dbReference type="PROSITE" id="PS51066"/>
    </source>
</evidence>
<evidence type="ECO:0000256" key="1">
    <source>
        <dbReference type="ARBA" id="ARBA00009409"/>
    </source>
</evidence>
<keyword evidence="11" id="KW-0326">Glycosidase</keyword>
<feature type="domain" description="GRF-type" evidence="16">
    <location>
        <begin position="689"/>
        <end position="731"/>
    </location>
</feature>
<feature type="domain" description="GRF-type" evidence="16">
    <location>
        <begin position="642"/>
        <end position="685"/>
    </location>
</feature>
<feature type="domain" description="RanBP2-type" evidence="14">
    <location>
        <begin position="452"/>
        <end position="481"/>
    </location>
</feature>
<dbReference type="EMBL" id="BAAFST010000008">
    <property type="protein sequence ID" value="GAB1293160.1"/>
    <property type="molecule type" value="Genomic_DNA"/>
</dbReference>
<keyword evidence="18" id="KW-1185">Reference proteome</keyword>
<evidence type="ECO:0000256" key="6">
    <source>
        <dbReference type="ARBA" id="ARBA00022833"/>
    </source>
</evidence>
<dbReference type="InterPro" id="IPR000214">
    <property type="entry name" value="Znf_DNA_glyclase/AP_lyase"/>
</dbReference>
<dbReference type="PANTHER" id="PTHR22993">
    <property type="entry name" value="FORMAMIDOPYRIMIDINE-DNA GLYCOSYLASE"/>
    <property type="match status" value="1"/>
</dbReference>
<evidence type="ECO:0000256" key="3">
    <source>
        <dbReference type="ARBA" id="ARBA00022763"/>
    </source>
</evidence>
<reference evidence="17 18" key="1">
    <citation type="submission" date="2024-08" db="EMBL/GenBank/DDBJ databases">
        <title>The draft genome of Apodemus speciosus.</title>
        <authorList>
            <person name="Nabeshima K."/>
            <person name="Suzuki S."/>
            <person name="Onuma M."/>
        </authorList>
    </citation>
    <scope>NUCLEOTIDE SEQUENCE [LARGE SCALE GENOMIC DNA]</scope>
    <source>
        <strain evidence="17">IB14-021</strain>
    </source>
</reference>
<evidence type="ECO:0000313" key="18">
    <source>
        <dbReference type="Proteomes" id="UP001623349"/>
    </source>
</evidence>
<dbReference type="Proteomes" id="UP001623349">
    <property type="component" value="Unassembled WGS sequence"/>
</dbReference>
<comment type="similarity">
    <text evidence="1">Belongs to the FPG family.</text>
</comment>
<dbReference type="SMART" id="SM00547">
    <property type="entry name" value="ZnF_RBZ"/>
    <property type="match status" value="1"/>
</dbReference>
<dbReference type="PROSITE" id="PS50199">
    <property type="entry name" value="ZF_RANBP2_2"/>
    <property type="match status" value="1"/>
</dbReference>
<dbReference type="SMART" id="SM01232">
    <property type="entry name" value="H2TH"/>
    <property type="match status" value="1"/>
</dbReference>
<dbReference type="Pfam" id="PF00641">
    <property type="entry name" value="Zn_ribbon_RanBP"/>
    <property type="match status" value="1"/>
</dbReference>
<feature type="domain" description="FPG-type" evidence="15">
    <location>
        <begin position="266"/>
        <end position="300"/>
    </location>
</feature>
<evidence type="ECO:0000256" key="10">
    <source>
        <dbReference type="ARBA" id="ARBA00023268"/>
    </source>
</evidence>
<organism evidence="17 18">
    <name type="scientific">Apodemus speciosus</name>
    <name type="common">Large Japanese field mouse</name>
    <dbReference type="NCBI Taxonomy" id="105296"/>
    <lineage>
        <taxon>Eukaryota</taxon>
        <taxon>Metazoa</taxon>
        <taxon>Chordata</taxon>
        <taxon>Craniata</taxon>
        <taxon>Vertebrata</taxon>
        <taxon>Euteleostomi</taxon>
        <taxon>Mammalia</taxon>
        <taxon>Eutheria</taxon>
        <taxon>Euarchontoglires</taxon>
        <taxon>Glires</taxon>
        <taxon>Rodentia</taxon>
        <taxon>Myomorpha</taxon>
        <taxon>Muroidea</taxon>
        <taxon>Muridae</taxon>
        <taxon>Murinae</taxon>
        <taxon>Apodemus</taxon>
    </lineage>
</organism>
<dbReference type="InterPro" id="IPR036443">
    <property type="entry name" value="Znf_RanBP2_sf"/>
</dbReference>
<keyword evidence="4 12" id="KW-0863">Zinc-finger</keyword>
<protein>
    <submittedName>
        <fullName evidence="17">Endonuclease 8-like 3</fullName>
    </submittedName>
</protein>
<gene>
    <name evidence="17" type="ORF">APTSU1_000839100</name>
</gene>
<evidence type="ECO:0000259" key="14">
    <source>
        <dbReference type="PROSITE" id="PS50199"/>
    </source>
</evidence>
<keyword evidence="7" id="KW-0238">DNA-binding</keyword>
<evidence type="ECO:0000256" key="4">
    <source>
        <dbReference type="ARBA" id="ARBA00022771"/>
    </source>
</evidence>
<comment type="caution">
    <text evidence="17">The sequence shown here is derived from an EMBL/GenBank/DDBJ whole genome shotgun (WGS) entry which is preliminary data.</text>
</comment>
<keyword evidence="9" id="KW-0456">Lyase</keyword>
<dbReference type="InterPro" id="IPR010666">
    <property type="entry name" value="Znf_GRF"/>
</dbReference>
<dbReference type="InterPro" id="IPR035937">
    <property type="entry name" value="FPG_N"/>
</dbReference>
<keyword evidence="5" id="KW-0378">Hydrolase</keyword>
<evidence type="ECO:0000259" key="16">
    <source>
        <dbReference type="PROSITE" id="PS51999"/>
    </source>
</evidence>
<keyword evidence="6" id="KW-0862">Zinc</keyword>
<dbReference type="InterPro" id="IPR001876">
    <property type="entry name" value="Znf_RanBP2"/>
</dbReference>
<evidence type="ECO:0000256" key="13">
    <source>
        <dbReference type="SAM" id="MobiDB-lite"/>
    </source>
</evidence>
<dbReference type="PROSITE" id="PS51999">
    <property type="entry name" value="ZF_GRF"/>
    <property type="match status" value="2"/>
</dbReference>
<dbReference type="SUPFAM" id="SSF46946">
    <property type="entry name" value="S13-like H2TH domain"/>
    <property type="match status" value="1"/>
</dbReference>
<dbReference type="Pfam" id="PF06831">
    <property type="entry name" value="H2TH"/>
    <property type="match status" value="1"/>
</dbReference>
<dbReference type="PROSITE" id="PS51066">
    <property type="entry name" value="ZF_FPG_2"/>
    <property type="match status" value="1"/>
</dbReference>
<dbReference type="InterPro" id="IPR015886">
    <property type="entry name" value="H2TH_FPG"/>
</dbReference>
<keyword evidence="8" id="KW-0234">DNA repair</keyword>
<feature type="region of interest" description="Disordered" evidence="13">
    <location>
        <begin position="620"/>
        <end position="639"/>
    </location>
</feature>
<evidence type="ECO:0000256" key="12">
    <source>
        <dbReference type="PROSITE-ProRule" id="PRU00322"/>
    </source>
</evidence>
<keyword evidence="3" id="KW-0227">DNA damage</keyword>